<name>A0A069E9M9_9PROT</name>
<evidence type="ECO:0000313" key="1">
    <source>
        <dbReference type="EMBL" id="KCZ86161.1"/>
    </source>
</evidence>
<gene>
    <name evidence="1" type="ORF">HAD_10760</name>
</gene>
<reference evidence="1 2" key="1">
    <citation type="journal article" date="2014" name="Antonie Van Leeuwenhoek">
        <title>Hyphomonas beringensis sp. nov. and Hyphomonas chukchiensis sp. nov., isolated from surface seawater of the Bering Sea and Chukchi Sea.</title>
        <authorList>
            <person name="Li C."/>
            <person name="Lai Q."/>
            <person name="Li G."/>
            <person name="Dong C."/>
            <person name="Wang J."/>
            <person name="Liao Y."/>
            <person name="Shao Z."/>
        </authorList>
    </citation>
    <scope>NUCLEOTIDE SEQUENCE [LARGE SCALE GENOMIC DNA]</scope>
    <source>
        <strain evidence="1 2">MHS-3</strain>
    </source>
</reference>
<dbReference type="AlphaFoldDB" id="A0A069E9M9"/>
<protein>
    <submittedName>
        <fullName evidence="1">Integrase catalytic subunit</fullName>
    </submittedName>
</protein>
<sequence length="117" mass="13537">MSKNSFRYFKTSPEIIQLAVMMYVRFPLSVRSIEDLLRECGIDIYHNGSGTWTRSSSKPEAIDTTSGAQWTMKEVLEPHVTKRRIKVSALTFLKKAMRRYGTVLVVVMDNVHRVERL</sequence>
<dbReference type="eggNOG" id="COG3316">
    <property type="taxonomic scope" value="Bacteria"/>
</dbReference>
<evidence type="ECO:0000313" key="2">
    <source>
        <dbReference type="Proteomes" id="UP000027446"/>
    </source>
</evidence>
<comment type="caution">
    <text evidence="1">The sequence shown here is derived from an EMBL/GenBank/DDBJ whole genome shotgun (WGS) entry which is preliminary data.</text>
</comment>
<dbReference type="Proteomes" id="UP000027446">
    <property type="component" value="Unassembled WGS sequence"/>
</dbReference>
<dbReference type="PATRIC" id="fig|1280949.3.peg.2201"/>
<organism evidence="1 2">
    <name type="scientific">Hyphomonas adhaerens MHS-3</name>
    <dbReference type="NCBI Taxonomy" id="1280949"/>
    <lineage>
        <taxon>Bacteria</taxon>
        <taxon>Pseudomonadati</taxon>
        <taxon>Pseudomonadota</taxon>
        <taxon>Alphaproteobacteria</taxon>
        <taxon>Hyphomonadales</taxon>
        <taxon>Hyphomonadaceae</taxon>
        <taxon>Hyphomonas</taxon>
    </lineage>
</organism>
<accession>A0A069E9M9</accession>
<keyword evidence="2" id="KW-1185">Reference proteome</keyword>
<dbReference type="EMBL" id="ARYH01000001">
    <property type="protein sequence ID" value="KCZ86161.1"/>
    <property type="molecule type" value="Genomic_DNA"/>
</dbReference>
<dbReference type="STRING" id="1280949.HAD_10760"/>
<proteinExistence type="predicted"/>